<protein>
    <submittedName>
        <fullName evidence="3">Uncharacterized protein Listericin</fullName>
    </submittedName>
</protein>
<dbReference type="Proteomes" id="UP001652628">
    <property type="component" value="Chromosome 2R"/>
</dbReference>
<dbReference type="GeneID" id="108008679"/>
<sequence>MKQYLVFALVFVTVLVLISGHPVEDQKVTLEDAEAQPGLDDGTGIRAARHFGGGFRRGGFCCGGGGGGGGGHRRGGYGGYPGGGYGGGGFGGGSASASASASASSSWGRK</sequence>
<accession>A0AB39Z413</accession>
<dbReference type="RefSeq" id="XP_016928062.3">
    <property type="nucleotide sequence ID" value="XM_017072573.4"/>
</dbReference>
<keyword evidence="1" id="KW-0732">Signal</keyword>
<keyword evidence="2" id="KW-1185">Reference proteome</keyword>
<dbReference type="AlphaFoldDB" id="A0AB39Z413"/>
<feature type="chain" id="PRO_5045311186" evidence="1">
    <location>
        <begin position="21"/>
        <end position="110"/>
    </location>
</feature>
<organism evidence="2 3">
    <name type="scientific">Drosophila suzukii</name>
    <name type="common">Spotted-wing drosophila fruit fly</name>
    <dbReference type="NCBI Taxonomy" id="28584"/>
    <lineage>
        <taxon>Eukaryota</taxon>
        <taxon>Metazoa</taxon>
        <taxon>Ecdysozoa</taxon>
        <taxon>Arthropoda</taxon>
        <taxon>Hexapoda</taxon>
        <taxon>Insecta</taxon>
        <taxon>Pterygota</taxon>
        <taxon>Neoptera</taxon>
        <taxon>Endopterygota</taxon>
        <taxon>Diptera</taxon>
        <taxon>Brachycera</taxon>
        <taxon>Muscomorpha</taxon>
        <taxon>Ephydroidea</taxon>
        <taxon>Drosophilidae</taxon>
        <taxon>Drosophila</taxon>
        <taxon>Sophophora</taxon>
    </lineage>
</organism>
<gene>
    <name evidence="3" type="primary">Listericin</name>
</gene>
<evidence type="ECO:0000313" key="2">
    <source>
        <dbReference type="Proteomes" id="UP001652628"/>
    </source>
</evidence>
<feature type="signal peptide" evidence="1">
    <location>
        <begin position="1"/>
        <end position="20"/>
    </location>
</feature>
<evidence type="ECO:0000256" key="1">
    <source>
        <dbReference type="SAM" id="SignalP"/>
    </source>
</evidence>
<reference evidence="3" key="1">
    <citation type="submission" date="2025-08" db="UniProtKB">
        <authorList>
            <consortium name="RefSeq"/>
        </authorList>
    </citation>
    <scope>IDENTIFICATION</scope>
</reference>
<evidence type="ECO:0000313" key="3">
    <source>
        <dbReference type="RefSeq" id="XP_016928062.3"/>
    </source>
</evidence>
<name>A0AB39Z413_DROSZ</name>
<proteinExistence type="predicted"/>